<feature type="transmembrane region" description="Helical" evidence="1">
    <location>
        <begin position="72"/>
        <end position="91"/>
    </location>
</feature>
<gene>
    <name evidence="2" type="ORF">HS968_25355</name>
</gene>
<dbReference type="RefSeq" id="WP_182369270.1">
    <property type="nucleotide sequence ID" value="NZ_CP059139.1"/>
</dbReference>
<evidence type="ECO:0000313" key="2">
    <source>
        <dbReference type="EMBL" id="QMV63300.1"/>
    </source>
</evidence>
<sequence length="233" mass="26015">MLKLRIGERWGRLTSSGSGTFMLVLLIMTAISMSFLWLAFEPARDAGGCVTQAARGMRGTRSCDQGSVNRHVLLSLIIGILFGYLALRMLWLAGCEFFRPLPEEPLNAVLQLLLNLEYVEVLNRTELADGLQLDLLRLDRNGTPDAAFRLRMLGLQQHSFYSKDSRPRDLLLLLKTGRRMSFSPATCLAHPQHAHIDASIYGPSFLDGQLTLKAASHRLERLKLPIGNEQVDA</sequence>
<reference evidence="2 3" key="1">
    <citation type="journal article" date="2020" name="G3 (Bethesda)">
        <title>CeMbio - The Caenorhabditis elegans Microbiome Resource.</title>
        <authorList>
            <person name="Dirksen P."/>
            <person name="Assie A."/>
            <person name="Zimmermann J."/>
            <person name="Zhang F."/>
            <person name="Tietje A.M."/>
            <person name="Marsh S.A."/>
            <person name="Felix M.A."/>
            <person name="Shapira M."/>
            <person name="Kaleta C."/>
            <person name="Schulenburg H."/>
            <person name="Samuel B."/>
        </authorList>
    </citation>
    <scope>NUCLEOTIDE SEQUENCE [LARGE SCALE GENOMIC DNA]</scope>
    <source>
        <strain evidence="2 3">MSPm1</strain>
    </source>
</reference>
<organism evidence="2 3">
    <name type="scientific">Pseudomonas berkeleyensis</name>
    <dbReference type="NCBI Taxonomy" id="2726956"/>
    <lineage>
        <taxon>Bacteria</taxon>
        <taxon>Pseudomonadati</taxon>
        <taxon>Pseudomonadota</taxon>
        <taxon>Gammaproteobacteria</taxon>
        <taxon>Pseudomonadales</taxon>
        <taxon>Pseudomonadaceae</taxon>
        <taxon>Pseudomonas</taxon>
    </lineage>
</organism>
<name>A0A7G5DNH5_9PSED</name>
<evidence type="ECO:0000313" key="3">
    <source>
        <dbReference type="Proteomes" id="UP000515276"/>
    </source>
</evidence>
<proteinExistence type="predicted"/>
<dbReference type="Proteomes" id="UP000515276">
    <property type="component" value="Chromosome"/>
</dbReference>
<evidence type="ECO:0000256" key="1">
    <source>
        <dbReference type="SAM" id="Phobius"/>
    </source>
</evidence>
<protein>
    <submittedName>
        <fullName evidence="2">Uncharacterized protein</fullName>
    </submittedName>
</protein>
<keyword evidence="1" id="KW-1133">Transmembrane helix</keyword>
<accession>A0A7G5DNH5</accession>
<keyword evidence="3" id="KW-1185">Reference proteome</keyword>
<keyword evidence="1" id="KW-0472">Membrane</keyword>
<feature type="transmembrane region" description="Helical" evidence="1">
    <location>
        <begin position="21"/>
        <end position="40"/>
    </location>
</feature>
<dbReference type="AlphaFoldDB" id="A0A7G5DNH5"/>
<dbReference type="EMBL" id="CP059139">
    <property type="protein sequence ID" value="QMV63300.1"/>
    <property type="molecule type" value="Genomic_DNA"/>
</dbReference>
<keyword evidence="1" id="KW-0812">Transmembrane</keyword>